<gene>
    <name evidence="2" type="ORF">NBRC111893_2573</name>
</gene>
<comment type="similarity">
    <text evidence="1">Belongs to the plasmid mobilization pre family.</text>
</comment>
<dbReference type="GO" id="GO:0003677">
    <property type="term" value="F:DNA binding"/>
    <property type="evidence" value="ECO:0007669"/>
    <property type="project" value="InterPro"/>
</dbReference>
<dbReference type="GO" id="GO:0006310">
    <property type="term" value="P:DNA recombination"/>
    <property type="evidence" value="ECO:0007669"/>
    <property type="project" value="InterPro"/>
</dbReference>
<dbReference type="Gene3D" id="3.30.930.30">
    <property type="match status" value="1"/>
</dbReference>
<evidence type="ECO:0000313" key="3">
    <source>
        <dbReference type="Proteomes" id="UP000286974"/>
    </source>
</evidence>
<keyword evidence="3" id="KW-1185">Reference proteome</keyword>
<protein>
    <submittedName>
        <fullName evidence="2">Putative recombinase/mobilization protein</fullName>
    </submittedName>
</protein>
<accession>A0A401FQ07</accession>
<sequence>MSFVVARMTKLKADNLVGIGNHDQRRTTNHSNEDIDVSRSHLNYDLVAGRTDNFKTDIEAYINENKASKRAVRKDAVLVNEWILTSNKDFLSN</sequence>
<dbReference type="InterPro" id="IPR001668">
    <property type="entry name" value="Mob_Pre"/>
</dbReference>
<reference evidence="2 3" key="1">
    <citation type="submission" date="2017-11" db="EMBL/GenBank/DDBJ databases">
        <title>Draft Genome Sequence of Lactobacillus curieae NBRC 111893 isolated from Koso, a Japanese sugar-Vegetable Fermented Beverage.</title>
        <authorList>
            <person name="Chiou T.Y."/>
            <person name="Oshima K."/>
            <person name="Suda W."/>
            <person name="Hattori M."/>
            <person name="Takahashi T."/>
        </authorList>
    </citation>
    <scope>NUCLEOTIDE SEQUENCE [LARGE SCALE GENOMIC DNA]</scope>
    <source>
        <strain evidence="2 3">NBRC111893</strain>
    </source>
</reference>
<comment type="caution">
    <text evidence="2">The sequence shown here is derived from an EMBL/GenBank/DDBJ whole genome shotgun (WGS) entry which is preliminary data.</text>
</comment>
<evidence type="ECO:0000313" key="2">
    <source>
        <dbReference type="EMBL" id="GAY74427.1"/>
    </source>
</evidence>
<name>A0A401FQ07_9LACO</name>
<dbReference type="EMBL" id="BEXA01000012">
    <property type="protein sequence ID" value="GAY74427.1"/>
    <property type="molecule type" value="Genomic_DNA"/>
</dbReference>
<dbReference type="CDD" id="cd17242">
    <property type="entry name" value="MobM_relaxase"/>
    <property type="match status" value="1"/>
</dbReference>
<dbReference type="Proteomes" id="UP000286974">
    <property type="component" value="Unassembled WGS sequence"/>
</dbReference>
<organism evidence="2 3">
    <name type="scientific">Lentilactobacillus kosonis</name>
    <dbReference type="NCBI Taxonomy" id="2810561"/>
    <lineage>
        <taxon>Bacteria</taxon>
        <taxon>Bacillati</taxon>
        <taxon>Bacillota</taxon>
        <taxon>Bacilli</taxon>
        <taxon>Lactobacillales</taxon>
        <taxon>Lactobacillaceae</taxon>
        <taxon>Lentilactobacillus</taxon>
    </lineage>
</organism>
<dbReference type="Pfam" id="PF01076">
    <property type="entry name" value="Mob_Pre"/>
    <property type="match status" value="1"/>
</dbReference>
<dbReference type="AlphaFoldDB" id="A0A401FQ07"/>
<evidence type="ECO:0000256" key="1">
    <source>
        <dbReference type="ARBA" id="ARBA00010657"/>
    </source>
</evidence>
<proteinExistence type="inferred from homology"/>